<protein>
    <recommendedName>
        <fullName evidence="4">Protein kinase domain-containing protein</fullName>
    </recommendedName>
</protein>
<dbReference type="PROSITE" id="PS50011">
    <property type="entry name" value="PROTEIN_KINASE_DOM"/>
    <property type="match status" value="1"/>
</dbReference>
<dbReference type="Pfam" id="PF00069">
    <property type="entry name" value="Pkinase"/>
    <property type="match status" value="1"/>
</dbReference>
<dbReference type="SUPFAM" id="SSF56112">
    <property type="entry name" value="Protein kinase-like (PK-like)"/>
    <property type="match status" value="1"/>
</dbReference>
<keyword evidence="2 3" id="KW-0067">ATP-binding</keyword>
<dbReference type="PROSITE" id="PS00107">
    <property type="entry name" value="PROTEIN_KINASE_ATP"/>
    <property type="match status" value="1"/>
</dbReference>
<gene>
    <name evidence="5" type="ORF">M9Y10_013276</name>
</gene>
<evidence type="ECO:0000256" key="3">
    <source>
        <dbReference type="PROSITE-ProRule" id="PRU10141"/>
    </source>
</evidence>
<dbReference type="InterPro" id="IPR011009">
    <property type="entry name" value="Kinase-like_dom_sf"/>
</dbReference>
<evidence type="ECO:0000259" key="4">
    <source>
        <dbReference type="PROSITE" id="PS50011"/>
    </source>
</evidence>
<dbReference type="Pfam" id="PF08238">
    <property type="entry name" value="Sel1"/>
    <property type="match status" value="7"/>
</dbReference>
<reference evidence="5 6" key="1">
    <citation type="submission" date="2024-04" db="EMBL/GenBank/DDBJ databases">
        <title>Tritrichomonas musculus Genome.</title>
        <authorList>
            <person name="Alves-Ferreira E."/>
            <person name="Grigg M."/>
            <person name="Lorenzi H."/>
            <person name="Galac M."/>
        </authorList>
    </citation>
    <scope>NUCLEOTIDE SEQUENCE [LARGE SCALE GENOMIC DNA]</scope>
    <source>
        <strain evidence="5 6">EAF2021</strain>
    </source>
</reference>
<keyword evidence="6" id="KW-1185">Reference proteome</keyword>
<evidence type="ECO:0000256" key="2">
    <source>
        <dbReference type="ARBA" id="ARBA00022840"/>
    </source>
</evidence>
<dbReference type="InterPro" id="IPR006597">
    <property type="entry name" value="Sel1-like"/>
</dbReference>
<dbReference type="PANTHER" id="PTHR43628:SF1">
    <property type="entry name" value="CHITIN SYNTHASE REGULATORY FACTOR 2-RELATED"/>
    <property type="match status" value="1"/>
</dbReference>
<dbReference type="Gene3D" id="1.10.510.10">
    <property type="entry name" value="Transferase(Phosphotransferase) domain 1"/>
    <property type="match status" value="1"/>
</dbReference>
<evidence type="ECO:0000313" key="5">
    <source>
        <dbReference type="EMBL" id="KAK8858175.1"/>
    </source>
</evidence>
<comment type="caution">
    <text evidence="5">The sequence shown here is derived from an EMBL/GenBank/DDBJ whole genome shotgun (WGS) entry which is preliminary data.</text>
</comment>
<organism evidence="5 6">
    <name type="scientific">Tritrichomonas musculus</name>
    <dbReference type="NCBI Taxonomy" id="1915356"/>
    <lineage>
        <taxon>Eukaryota</taxon>
        <taxon>Metamonada</taxon>
        <taxon>Parabasalia</taxon>
        <taxon>Tritrichomonadida</taxon>
        <taxon>Tritrichomonadidae</taxon>
        <taxon>Tritrichomonas</taxon>
    </lineage>
</organism>
<feature type="binding site" evidence="3">
    <location>
        <position position="243"/>
    </location>
    <ligand>
        <name>ATP</name>
        <dbReference type="ChEBI" id="CHEBI:30616"/>
    </ligand>
</feature>
<dbReference type="SMART" id="SM00671">
    <property type="entry name" value="SEL1"/>
    <property type="match status" value="7"/>
</dbReference>
<accession>A0ABR2I840</accession>
<dbReference type="EMBL" id="JAPFFF010000019">
    <property type="protein sequence ID" value="KAK8858175.1"/>
    <property type="molecule type" value="Genomic_DNA"/>
</dbReference>
<evidence type="ECO:0000313" key="6">
    <source>
        <dbReference type="Proteomes" id="UP001470230"/>
    </source>
</evidence>
<dbReference type="Gene3D" id="1.25.40.10">
    <property type="entry name" value="Tetratricopeptide repeat domain"/>
    <property type="match status" value="3"/>
</dbReference>
<dbReference type="InterPro" id="IPR011990">
    <property type="entry name" value="TPR-like_helical_dom_sf"/>
</dbReference>
<feature type="domain" description="Protein kinase" evidence="4">
    <location>
        <begin position="214"/>
        <end position="459"/>
    </location>
</feature>
<sequence>METINVQQPQFPLINLEMELNTQYQIQFFTSLQLNCFITKSSDEHFFEIIKQAKLEPLTTFHFTSIEPQSFLALCCQNMCVLIEIDDEGKFTQAIQESFIQKNLIPSTSNDDVKELQKYINLEALTIPSHKDQKNIRYDTQQIKSIFIPKFFQPSFSDDKQCWTLSKFLYLSFDPIISYSIRRFYYPTSAYEDQKFFSCLSPESPYRTFKNTEFTIIRHIGTGNTGSVSLGIHNETGYIVALKSMLSKSKQTAYEKAIHTHFRHPFILHGYGHYKAGSYTVLITDYMCNGDLGKYCKDQSLDPTSKTKAIAQILCGIDYLHSFGIMHRDLKPMNILISHDKDFIISDFDTAASYKNDKKKDQVGTYLFMPPELYVGDGASFQSDLYSFGIIIYELAMGENPFENLSAQDAIQRITEGKIQTLPTECGTIAKLYKRCTEDLKEKRASSFYLLAMLFNEILFFANSDEDYIFALYDKIKELQNNLTNKNDRVDVQFVIDNANNGELYGMFNLAVMYHNNWGGIPLDYPKALEWFEKVAELNFPAAIYDIGNMYYRKRGVPRLLEKAFEYYKRSADMNFIEGYNGLGNMYYHGEVPILDDQRDPNTGLLLHYQPPDYEKALQCYKYAADRGHSYARCNCGHIYYYGKLSGGKPDYQKAVEWYQKAVDVGNKDAENNLGEIFLNGLYGDGPDVHRAFRLFTKAAAQQQPQATYHVATMLRDGIGTDQSYPQAAKAYRKSIYQKNSNAMADLAELIIDGKVERKDYCDNKENQREKQKIGIDLFIGDEEEEKKNFDHQIMIGDAVTLLERAIADKTPNNRAMAILARLYRDGNGVEKDIEKAIKLFTDAVNAGNEEAKEELEQLKSD</sequence>
<evidence type="ECO:0000256" key="1">
    <source>
        <dbReference type="ARBA" id="ARBA00022741"/>
    </source>
</evidence>
<name>A0ABR2I840_9EUKA</name>
<dbReference type="SMART" id="SM00220">
    <property type="entry name" value="S_TKc"/>
    <property type="match status" value="1"/>
</dbReference>
<dbReference type="PROSITE" id="PS00108">
    <property type="entry name" value="PROTEIN_KINASE_ST"/>
    <property type="match status" value="1"/>
</dbReference>
<dbReference type="Proteomes" id="UP001470230">
    <property type="component" value="Unassembled WGS sequence"/>
</dbReference>
<proteinExistence type="predicted"/>
<dbReference type="InterPro" id="IPR052945">
    <property type="entry name" value="Mitotic_Regulator"/>
</dbReference>
<keyword evidence="1 3" id="KW-0547">Nucleotide-binding</keyword>
<dbReference type="SUPFAM" id="SSF81901">
    <property type="entry name" value="HCP-like"/>
    <property type="match status" value="3"/>
</dbReference>
<dbReference type="PANTHER" id="PTHR43628">
    <property type="entry name" value="ACTIVATOR OF C KINASE PROTEIN 1-RELATED"/>
    <property type="match status" value="1"/>
</dbReference>
<dbReference type="InterPro" id="IPR017441">
    <property type="entry name" value="Protein_kinase_ATP_BS"/>
</dbReference>
<dbReference type="InterPro" id="IPR008271">
    <property type="entry name" value="Ser/Thr_kinase_AS"/>
</dbReference>
<dbReference type="InterPro" id="IPR000719">
    <property type="entry name" value="Prot_kinase_dom"/>
</dbReference>